<gene>
    <name evidence="2" type="ORF">BOX15_Mlig015590g2</name>
</gene>
<dbReference type="PANTHER" id="PTHR37860:SF2">
    <property type="entry name" value="VITELLOGENIN DOMAIN-CONTAINING PROTEIN"/>
    <property type="match status" value="1"/>
</dbReference>
<dbReference type="STRING" id="282301.A0A267GCL9"/>
<dbReference type="PANTHER" id="PTHR37860">
    <property type="entry name" value="AGAP008810-PA"/>
    <property type="match status" value="1"/>
</dbReference>
<feature type="domain" description="VWFD" evidence="1">
    <location>
        <begin position="1431"/>
        <end position="1626"/>
    </location>
</feature>
<dbReference type="PROSITE" id="PS51233">
    <property type="entry name" value="VWFD"/>
    <property type="match status" value="1"/>
</dbReference>
<dbReference type="Proteomes" id="UP000215902">
    <property type="component" value="Unassembled WGS sequence"/>
</dbReference>
<accession>A0A267GCL9</accession>
<keyword evidence="3" id="KW-1185">Reference proteome</keyword>
<protein>
    <recommendedName>
        <fullName evidence="1">VWFD domain-containing protein</fullName>
    </recommendedName>
</protein>
<dbReference type="Pfam" id="PF00094">
    <property type="entry name" value="VWD"/>
    <property type="match status" value="1"/>
</dbReference>
<organism evidence="2 3">
    <name type="scientific">Macrostomum lignano</name>
    <dbReference type="NCBI Taxonomy" id="282301"/>
    <lineage>
        <taxon>Eukaryota</taxon>
        <taxon>Metazoa</taxon>
        <taxon>Spiralia</taxon>
        <taxon>Lophotrochozoa</taxon>
        <taxon>Platyhelminthes</taxon>
        <taxon>Rhabditophora</taxon>
        <taxon>Macrostomorpha</taxon>
        <taxon>Macrostomida</taxon>
        <taxon>Macrostomidae</taxon>
        <taxon>Macrostomum</taxon>
    </lineage>
</organism>
<evidence type="ECO:0000313" key="3">
    <source>
        <dbReference type="Proteomes" id="UP000215902"/>
    </source>
</evidence>
<name>A0A267GCL9_9PLAT</name>
<evidence type="ECO:0000313" key="2">
    <source>
        <dbReference type="EMBL" id="PAA83197.1"/>
    </source>
</evidence>
<dbReference type="EMBL" id="NIVC01000428">
    <property type="protein sequence ID" value="PAA83197.1"/>
    <property type="molecule type" value="Genomic_DNA"/>
</dbReference>
<dbReference type="InterPro" id="IPR001846">
    <property type="entry name" value="VWF_type-D"/>
</dbReference>
<dbReference type="SMART" id="SM00216">
    <property type="entry name" value="VWD"/>
    <property type="match status" value="1"/>
</dbReference>
<sequence length="1984" mass="217536">MEVRLSSTRFPGMSMRLVNYLERKLALLSIIAQPDNSVTDVFRLSYNQSADAEGIRGDTFAKLDLSSFSGNIATRSVRVNYLFGVEKELHFEASQDSTAIHTGRILWYSEPRQVASVRGVAEAADFVVAIKSQRSWAVYLARSPIAASRSSVWHLSYDQFNDANQLSTPFSAKVEISDPWSVRNGEVSIYEKTFELRTHPAGGIELVVKTGAPVLYRVLWSSSGDSGTAGDKSMRLEIRVDDSITVAEIVRRPGQAVVTYGRQDAPNTLTVAYTVSGNRMNLTVSHRVDSRSSSAQILPGVTVPLPATPFRLAAQNRGGLKGDFQLSLASSAAGSLTYGHSLSRLPRALSARANLTGPRGDSLWQLSADLDRGERIAEIRTSLNGVFHFVLAEQLLQFRSSDVADLSLAFPSFRTSRTNQGGVGAKAVSLNLTVPLLGLRRSVELAAEHQLVENGRKVVLSYGRAGAEMLNGYLTVTEQTDHGVNFSVEAQLTSNAGLLWSATTVKTQISAGMLRGEDNYTMAFSSRVFVDGIENSAVTAGLLGGSGGWPSRPSRGSARAAGFTDWEVGFDLSRPDGSKSLGGRLVRWAGAQVGPYSANASLGSTSQPGGRDFRFETESPQRHFVVAKEFDPTLDRKSLKFFINRRLNHGLVVALQRGPEPQQRALEFELPTRLIRIEIWPLQNRSESSSGLGVRLAWDAARAPDREIRLDLMAGSEGSVWAASATCEAPFLLNRMTLELTLEDGVGRSALVLRQLAGDRETARAQVGFERQLRRIDLRTSGPTVGDGASSRLSATVEMDGDSLDDESRRRRLRLFLGDVRIEVPSHGVNKSFKFVYRPMREFTCAGDNGSAISLRFAPGQRLDRFTVFASGNDRQAARLDAVLDKRRSRLTAALDTGLGGFDFPADLRASRRFGGGSGGPGFRPNATLVFASAGVSDDGRRAHAAVLVGRMRFGQWPDPAEPASVPAGLNLFSLGLRLHGNNSVEGSSAWRSERVDGVKSAVAHLKESLLDTWMASGLRAFGSASDALLRAAGERLLKSVDAKQLAEEATNPLLADLTALKLYAEAVVEAVGSDPRLGAIVRLLKRFSGAASWRVAEMSDWLASRLSEGGVGLVDLRLAERVQLAADAAVEFVDSLPLLAAWRAGLDAGKSAAGLASDWLSSCLEVSDSFLRRMLSSGAAVSGRDGATASVLRLLSERASQLLSLGSAKAEMAKALLQIELALQAAVSDSLGLLADDLLPFAIGHLGDLVRLKEWLDDALYELRLWIDFGAGSGAAQRQERLLSWPLWLARQLAGPGSLGYWRNLEDSWRLLTNGEFAAAVRRLLMTDAYGLRVWRPVCDAKCRESGDAAFAAVVGDVYPPVYLDSLSPRVWRRRLARVRSIRATARRFRDRLFATSSDGYVLLSTFNDWRQMDAGLWDPLVRQLAMRHRTAVLAGGRSLITFDGISLVNPLPCSYVLAHDFRLNEFTVAQSYREVNGTAVRHDLLVRFGSVQYSISPSGVLKINGRIEKLPMSRYVGGRLVQAERKKSRLLVRFHGETLRNTLLLRCNSITDSCLLRVHPLYQARVNGMAGSNDGHRANDLQGGSRDSHIRYWTSGRCLATETGGPDATLSPAVESPEAEANCRLWFSRGNFSFDKCFITVNPRPYLDLCRAFARLGKDICEVAVQYTDRCRNELVNINTPYSCVRCRVDEETTIVKDDLISEPRVLRKRLQAVFLLENSDCVASAIGLRGSYISYLAKLIERLNMSYPDLKSVEFGLAHFGGQGEPVLTAHPIHDTSRRFGNLADLNAGLVKVRLNGTSVHQFDVLKALAALQTQYAWEPLAQKHIFLFSCQTCTARSWDYARAFDKAFKVVSSEIFLHVITKRGIPRPTRINDWLQNLIGYDRREVFYSDRRAEPIGSLTALNPSGDCSSELAMDSYNKASGTVWHLDRFAASRSHSVKISRRIFAWLQTRLERPLCQRCSCALSDSLVGQPRCQADNCQ</sequence>
<reference evidence="2 3" key="1">
    <citation type="submission" date="2017-06" db="EMBL/GenBank/DDBJ databases">
        <title>A platform for efficient transgenesis in Macrostomum lignano, a flatworm model organism for stem cell research.</title>
        <authorList>
            <person name="Berezikov E."/>
        </authorList>
    </citation>
    <scope>NUCLEOTIDE SEQUENCE [LARGE SCALE GENOMIC DNA]</scope>
    <source>
        <strain evidence="2">DV1</strain>
        <tissue evidence="2">Whole organism</tissue>
    </source>
</reference>
<comment type="caution">
    <text evidence="2">The sequence shown here is derived from an EMBL/GenBank/DDBJ whole genome shotgun (WGS) entry which is preliminary data.</text>
</comment>
<evidence type="ECO:0000259" key="1">
    <source>
        <dbReference type="PROSITE" id="PS51233"/>
    </source>
</evidence>
<dbReference type="OrthoDB" id="6484170at2759"/>
<proteinExistence type="predicted"/>